<dbReference type="GO" id="GO:0005886">
    <property type="term" value="C:plasma membrane"/>
    <property type="evidence" value="ECO:0007669"/>
    <property type="project" value="UniProtKB-SubCell"/>
</dbReference>
<keyword evidence="2" id="KW-1003">Cell membrane</keyword>
<dbReference type="EMBL" id="CP032568">
    <property type="protein sequence ID" value="AYF76004.1"/>
    <property type="molecule type" value="Genomic_DNA"/>
</dbReference>
<keyword evidence="5 7" id="KW-0472">Membrane</keyword>
<feature type="transmembrane region" description="Helical" evidence="7">
    <location>
        <begin position="170"/>
        <end position="190"/>
    </location>
</feature>
<gene>
    <name evidence="8" type="ORF">D7D52_21620</name>
</gene>
<keyword evidence="9" id="KW-1185">Reference proteome</keyword>
<protein>
    <submittedName>
        <fullName evidence="8">UPF0104 family protein</fullName>
    </submittedName>
</protein>
<dbReference type="PANTHER" id="PTHR39087:SF2">
    <property type="entry name" value="UPF0104 MEMBRANE PROTEIN MJ1595"/>
    <property type="match status" value="1"/>
</dbReference>
<dbReference type="InterPro" id="IPR022791">
    <property type="entry name" value="L-PG_synthase/AglD"/>
</dbReference>
<dbReference type="KEGG" id="nyu:D7D52_21620"/>
<accession>A0A386ZFS6</accession>
<feature type="transmembrane region" description="Helical" evidence="7">
    <location>
        <begin position="100"/>
        <end position="122"/>
    </location>
</feature>
<feature type="transmembrane region" description="Helical" evidence="7">
    <location>
        <begin position="316"/>
        <end position="342"/>
    </location>
</feature>
<keyword evidence="3 7" id="KW-0812">Transmembrane</keyword>
<name>A0A386ZFS6_9NOCA</name>
<dbReference type="PANTHER" id="PTHR39087">
    <property type="entry name" value="UPF0104 MEMBRANE PROTEIN MJ1595"/>
    <property type="match status" value="1"/>
</dbReference>
<evidence type="ECO:0000313" key="8">
    <source>
        <dbReference type="EMBL" id="AYF76004.1"/>
    </source>
</evidence>
<evidence type="ECO:0000256" key="7">
    <source>
        <dbReference type="SAM" id="Phobius"/>
    </source>
</evidence>
<evidence type="ECO:0000313" key="9">
    <source>
        <dbReference type="Proteomes" id="UP000267164"/>
    </source>
</evidence>
<dbReference type="OrthoDB" id="4481258at2"/>
<evidence type="ECO:0000256" key="5">
    <source>
        <dbReference type="ARBA" id="ARBA00023136"/>
    </source>
</evidence>
<proteinExistence type="predicted"/>
<evidence type="ECO:0000256" key="3">
    <source>
        <dbReference type="ARBA" id="ARBA00022692"/>
    </source>
</evidence>
<dbReference type="RefSeq" id="WP_120739085.1">
    <property type="nucleotide sequence ID" value="NZ_CP032568.1"/>
</dbReference>
<keyword evidence="4 7" id="KW-1133">Transmembrane helix</keyword>
<evidence type="ECO:0000256" key="6">
    <source>
        <dbReference type="SAM" id="MobiDB-lite"/>
    </source>
</evidence>
<reference evidence="8 9" key="1">
    <citation type="submission" date="2018-09" db="EMBL/GenBank/DDBJ databases">
        <title>Nocardia yunnanensis sp. nov., an actinomycete isolated from a soil sample.</title>
        <authorList>
            <person name="Zhang J."/>
        </authorList>
    </citation>
    <scope>NUCLEOTIDE SEQUENCE [LARGE SCALE GENOMIC DNA]</scope>
    <source>
        <strain evidence="8 9">CFHS0054</strain>
    </source>
</reference>
<evidence type="ECO:0000256" key="1">
    <source>
        <dbReference type="ARBA" id="ARBA00004651"/>
    </source>
</evidence>
<evidence type="ECO:0000256" key="4">
    <source>
        <dbReference type="ARBA" id="ARBA00022989"/>
    </source>
</evidence>
<comment type="subcellular location">
    <subcellularLocation>
        <location evidence="1">Cell membrane</location>
        <topology evidence="1">Multi-pass membrane protein</topology>
    </subcellularLocation>
</comment>
<sequence length="375" mass="40345">MTAHGDLAGDPAPPADSSHRGRFWWAKWVLGIALVALLISEGVYLYPRLHESWKNLTEIHWGWVAACIFMAAFSMSGFGRIQKQLMHAGGVEVSQRKSVAVVYGATGMSLTLPAGQVFSAAFTYRQTRRWGASPILASWQLVMSGVVAAAGLTLLGLFGAVLAGDKVGPLKVSLTLGTITVLVLAVNFVSRHPGGLEALLRRILHRVNRIRHRPEDAGMDRVGEILSQLESVDLGKRDAAWVALWALVHRFADVACLGFACYAVGADPRWAALMLAFAAGKAVGTIPLAPGGIVYVDATLIYSLTAAAGLPAAQAVAAAFLYRLISFILVAIVGWIVFLFLFRKPHADDAELEQEFEQRGKLPRLPRLPGSSADD</sequence>
<feature type="region of interest" description="Disordered" evidence="6">
    <location>
        <begin position="353"/>
        <end position="375"/>
    </location>
</feature>
<feature type="transmembrane region" description="Helical" evidence="7">
    <location>
        <begin position="28"/>
        <end position="47"/>
    </location>
</feature>
<evidence type="ECO:0000256" key="2">
    <source>
        <dbReference type="ARBA" id="ARBA00022475"/>
    </source>
</evidence>
<feature type="transmembrane region" description="Helical" evidence="7">
    <location>
        <begin position="239"/>
        <end position="264"/>
    </location>
</feature>
<dbReference type="AlphaFoldDB" id="A0A386ZFS6"/>
<feature type="transmembrane region" description="Helical" evidence="7">
    <location>
        <begin position="59"/>
        <end position="79"/>
    </location>
</feature>
<organism evidence="8 9">
    <name type="scientific">Nocardia yunnanensis</name>
    <dbReference type="NCBI Taxonomy" id="2382165"/>
    <lineage>
        <taxon>Bacteria</taxon>
        <taxon>Bacillati</taxon>
        <taxon>Actinomycetota</taxon>
        <taxon>Actinomycetes</taxon>
        <taxon>Mycobacteriales</taxon>
        <taxon>Nocardiaceae</taxon>
        <taxon>Nocardia</taxon>
    </lineage>
</organism>
<dbReference type="Pfam" id="PF03706">
    <property type="entry name" value="LPG_synthase_TM"/>
    <property type="match status" value="1"/>
</dbReference>
<feature type="transmembrane region" description="Helical" evidence="7">
    <location>
        <begin position="142"/>
        <end position="163"/>
    </location>
</feature>
<dbReference type="Proteomes" id="UP000267164">
    <property type="component" value="Chromosome"/>
</dbReference>